<dbReference type="Proteomes" id="UP000836597">
    <property type="component" value="Chromosome"/>
</dbReference>
<name>A0A8S0WVH4_9FIRM</name>
<sequence>MRRQISGKLMQNPTRVRGPKFGFRGPVSRSGQEAGDLETGTWRFGGSNSRKSINQVRARRV</sequence>
<feature type="region of interest" description="Disordered" evidence="1">
    <location>
        <begin position="1"/>
        <end position="61"/>
    </location>
</feature>
<evidence type="ECO:0000313" key="3">
    <source>
        <dbReference type="EMBL" id="CEJ07786.1"/>
    </source>
</evidence>
<reference evidence="2" key="2">
    <citation type="submission" date="2020-01" db="EMBL/GenBank/DDBJ databases">
        <authorList>
            <person name="Hornung B."/>
        </authorList>
    </citation>
    <scope>NUCLEOTIDE SEQUENCE</scope>
    <source>
        <strain evidence="2">PacBioINE</strain>
    </source>
</reference>
<accession>A0A8S0WVH4</accession>
<proteinExistence type="predicted"/>
<keyword evidence="4" id="KW-1185">Reference proteome</keyword>
<dbReference type="EMBL" id="CDGJ01000065">
    <property type="protein sequence ID" value="CEJ07786.1"/>
    <property type="molecule type" value="Genomic_DNA"/>
</dbReference>
<evidence type="ECO:0000313" key="2">
    <source>
        <dbReference type="EMBL" id="CAA7599591.1"/>
    </source>
</evidence>
<evidence type="ECO:0000256" key="1">
    <source>
        <dbReference type="SAM" id="MobiDB-lite"/>
    </source>
</evidence>
<protein>
    <submittedName>
        <fullName evidence="2">Uncharacterized protein</fullName>
    </submittedName>
</protein>
<evidence type="ECO:0000313" key="4">
    <source>
        <dbReference type="Proteomes" id="UP001071230"/>
    </source>
</evidence>
<dbReference type="Proteomes" id="UP001071230">
    <property type="component" value="Unassembled WGS sequence"/>
</dbReference>
<dbReference type="EMBL" id="LR746496">
    <property type="protein sequence ID" value="CAA7599591.1"/>
    <property type="molecule type" value="Genomic_DNA"/>
</dbReference>
<dbReference type="AlphaFoldDB" id="A0A8S0WVH4"/>
<organism evidence="2">
    <name type="scientific">Acididesulfobacillus acetoxydans</name>
    <dbReference type="NCBI Taxonomy" id="1561005"/>
    <lineage>
        <taxon>Bacteria</taxon>
        <taxon>Bacillati</taxon>
        <taxon>Bacillota</taxon>
        <taxon>Clostridia</taxon>
        <taxon>Eubacteriales</taxon>
        <taxon>Peptococcaceae</taxon>
        <taxon>Acididesulfobacillus</taxon>
    </lineage>
</organism>
<dbReference type="RefSeq" id="WP_240983375.1">
    <property type="nucleotide sequence ID" value="NZ_CDGJ01000065.1"/>
</dbReference>
<dbReference type="KEGG" id="aacx:DEACI_0217"/>
<feature type="compositionally biased region" description="Polar residues" evidence="1">
    <location>
        <begin position="46"/>
        <end position="55"/>
    </location>
</feature>
<gene>
    <name evidence="2" type="ORF">DEACI_0217</name>
    <name evidence="3" type="ORF">DEACI_2252</name>
</gene>
<reference evidence="3" key="1">
    <citation type="submission" date="2014-11" db="EMBL/GenBank/DDBJ databases">
        <authorList>
            <person name="Hornung B.V."/>
        </authorList>
    </citation>
    <scope>NUCLEOTIDE SEQUENCE</scope>
    <source>
        <strain evidence="3">INE</strain>
    </source>
</reference>